<dbReference type="KEGG" id="dfa:DFA_01939"/>
<name>F4PQU2_CACFS</name>
<accession>F4PQU2</accession>
<dbReference type="Gene3D" id="3.80.10.10">
    <property type="entry name" value="Ribonuclease Inhibitor"/>
    <property type="match status" value="1"/>
</dbReference>
<keyword evidence="2" id="KW-1185">Reference proteome</keyword>
<sequence length="932" mass="104128">MTKREKLHKKLYQDFCDRSKEANIKGKNTDCRQKSFQEHSRRKYRKDDKLPLDCVFDLVIGEDHYTAFQVFSAAKAASECFKKKSNTKSYQSFPLWTIHPINILHGIVAEHMLKKDDNHSLFICRGHFVRVNNNDPHHSDHKNYAYCILPSCPDVYKVDDSTWTAPEDLKTTIIQCLRDKTIPQDLKTAVWICAFVAAMMTIDSRLVGSTDFQFIRLHPVAGPVMREFMLSFRQWNAEITNIKETKGILFIFLYSYRFAHQIWENLSPKISSQSIKRSYPAFASQLQALQNKVVRIITPGETEISPGKSLVDAFAQDIMDIGLGKTFLGIPSTVLPSPTPYSTKKYFDETIRKPIFRDSSSDPSINPGSAFAEIAVGMAFSELVRWAGTWPMSHNGSVADAQKSAGDDGRLTAVELKSMRLYVRSILVESEDAYMCPRWLIDGVDTRKTLATTVAPKLLVEYFSKEIDFFSRQSLDREYFNSSVNTTTDPLKPTTSFDINGVDFQFEIIIAVCVNRQTILLIFGRVCVSQELILSQSELNSAIFKIQQFGIPAIPQDQSLCNYGPPAIFKCSSGTGGGYHIDSISITGVIFTNVGDPNVTIQLDFPQVTSIYLSNTLVRNTSINFLDYVKNLPFLSKFYTGVNTLVNVPNDFLSTMPNMRILELHQISNIPRGILNHPGLTLLSLGATALKQLFKRWKSAKVTVKLNSSTCTALVLTGGADKIFVQVFSNNLLNVPWDIFNNTRPSLPIVLTDNDNLVGTVPESMCRFKLKIQNTSITSVPSCFWCYPALDQVFVTSLERPPNFICPVTFDNQTIVTRAGEGLVTGSDLGWGFKTSEYTLLPIIPNQSLKIQIPNFGSYLLAQPKVLSVNLSTNANTSYNLNVLEAVGLNSSLPCNILSISSVSITCNTSNIPDPGKYPTVTSGIVNDNNNN</sequence>
<dbReference type="RefSeq" id="XP_004359901.1">
    <property type="nucleotide sequence ID" value="XM_004359844.1"/>
</dbReference>
<organism evidence="1 2">
    <name type="scientific">Cavenderia fasciculata</name>
    <name type="common">Slime mold</name>
    <name type="synonym">Dictyostelium fasciculatum</name>
    <dbReference type="NCBI Taxonomy" id="261658"/>
    <lineage>
        <taxon>Eukaryota</taxon>
        <taxon>Amoebozoa</taxon>
        <taxon>Evosea</taxon>
        <taxon>Eumycetozoa</taxon>
        <taxon>Dictyostelia</taxon>
        <taxon>Acytosteliales</taxon>
        <taxon>Cavenderiaceae</taxon>
        <taxon>Cavenderia</taxon>
    </lineage>
</organism>
<dbReference type="AlphaFoldDB" id="F4PQU2"/>
<proteinExistence type="predicted"/>
<evidence type="ECO:0000313" key="1">
    <source>
        <dbReference type="EMBL" id="EGG22050.1"/>
    </source>
</evidence>
<dbReference type="OrthoDB" id="676979at2759"/>
<dbReference type="InterPro" id="IPR032675">
    <property type="entry name" value="LRR_dom_sf"/>
</dbReference>
<dbReference type="Proteomes" id="UP000007797">
    <property type="component" value="Unassembled WGS sequence"/>
</dbReference>
<reference evidence="2" key="1">
    <citation type="journal article" date="2011" name="Genome Res.">
        <title>Phylogeny-wide analysis of social amoeba genomes highlights ancient origins for complex intercellular communication.</title>
        <authorList>
            <person name="Heidel A.J."/>
            <person name="Lawal H.M."/>
            <person name="Felder M."/>
            <person name="Schilde C."/>
            <person name="Helps N.R."/>
            <person name="Tunggal B."/>
            <person name="Rivero F."/>
            <person name="John U."/>
            <person name="Schleicher M."/>
            <person name="Eichinger L."/>
            <person name="Platzer M."/>
            <person name="Noegel A.A."/>
            <person name="Schaap P."/>
            <person name="Gloeckner G."/>
        </authorList>
    </citation>
    <scope>NUCLEOTIDE SEQUENCE [LARGE SCALE GENOMIC DNA]</scope>
    <source>
        <strain evidence="2">SH3</strain>
    </source>
</reference>
<dbReference type="EMBL" id="GL883010">
    <property type="protein sequence ID" value="EGG22050.1"/>
    <property type="molecule type" value="Genomic_DNA"/>
</dbReference>
<dbReference type="GeneID" id="14873031"/>
<gene>
    <name evidence="1" type="ORF">DFA_01939</name>
</gene>
<evidence type="ECO:0000313" key="2">
    <source>
        <dbReference type="Proteomes" id="UP000007797"/>
    </source>
</evidence>
<protein>
    <submittedName>
        <fullName evidence="1">Uncharacterized protein</fullName>
    </submittedName>
</protein>